<proteinExistence type="predicted"/>
<reference evidence="1 2" key="1">
    <citation type="submission" date="2023-05" db="EMBL/GenBank/DDBJ databases">
        <title>Adaptations of aquatic viruses from atmosphere-close ecosystems of the Central Arctic Ocean.</title>
        <authorList>
            <person name="Rahlff J."/>
            <person name="Holmfeldt K."/>
        </authorList>
    </citation>
    <scope>NUCLEOTIDE SEQUENCE [LARGE SCALE GENOMIC DNA]</scope>
    <source>
        <strain evidence="1 2">Arc14</strain>
    </source>
</reference>
<dbReference type="RefSeq" id="WP_371568034.1">
    <property type="nucleotide sequence ID" value="NZ_JASMRN010000002.1"/>
</dbReference>
<dbReference type="Pfam" id="PF12771">
    <property type="entry name" value="SusD-like_2"/>
    <property type="match status" value="1"/>
</dbReference>
<protein>
    <submittedName>
        <fullName evidence="1">SusD/RagB family nutrient-binding outer membrane lipoprotein</fullName>
    </submittedName>
</protein>
<comment type="caution">
    <text evidence="1">The sequence shown here is derived from an EMBL/GenBank/DDBJ whole genome shotgun (WGS) entry which is preliminary data.</text>
</comment>
<dbReference type="Proteomes" id="UP001568894">
    <property type="component" value="Unassembled WGS sequence"/>
</dbReference>
<evidence type="ECO:0000313" key="2">
    <source>
        <dbReference type="Proteomes" id="UP001568894"/>
    </source>
</evidence>
<dbReference type="InterPro" id="IPR011990">
    <property type="entry name" value="TPR-like_helical_dom_sf"/>
</dbReference>
<gene>
    <name evidence="1" type="ORF">QO192_03525</name>
</gene>
<organism evidence="1 2">
    <name type="scientific">Flavobacterium frigidarium</name>
    <dbReference type="NCBI Taxonomy" id="99286"/>
    <lineage>
        <taxon>Bacteria</taxon>
        <taxon>Pseudomonadati</taxon>
        <taxon>Bacteroidota</taxon>
        <taxon>Flavobacteriia</taxon>
        <taxon>Flavobacteriales</taxon>
        <taxon>Flavobacteriaceae</taxon>
        <taxon>Flavobacterium</taxon>
    </lineage>
</organism>
<accession>A0ABV4K9L4</accession>
<sequence>MKKYNKYITPLLLAFAVVSCTDSVEGINENPNKLQAEDAQAKNIFQSVLLANQYFQTTNNVRNTMLWLGQATGIDRQYIPLNDWNANTSADSDSAWGLLYVNFLTQDRITQQKAIEENNSKVLGAMQIVEAHSIGTATSLWGDIPYSEFITNDPFNKPKFDKQSDIYAKLQTLLDDAIANLAKPGLIPANLDYHYQGNTAKWTQLAYSLKARYYLHVKNYTAAKANALKGFNTAANDFNALFQGATSQQNFNPFYEFLEYERQGYMNGAGYAVTLLNSTSAITRTNSKTDEAARLAFIYTGTELNVNGLDFGTETGKFGSDSNLPLVTYGEMLLIIAEADARLSFSAGLASYNTYRTLLNTGYSIGNVTNGVASLGYQGLTFKYSNYVAADFAAGGMENVSGTLTDQNALLREIYEERYIYFLGNYEAFTDFRRTNNIAGVKINSLFAGTPQRLVYSQDEINANGANVPTPLPKITDKTEVHQ</sequence>
<keyword evidence="2" id="KW-1185">Reference proteome</keyword>
<keyword evidence="1" id="KW-0449">Lipoprotein</keyword>
<dbReference type="EMBL" id="JASMRN010000002">
    <property type="protein sequence ID" value="MEZ7514349.1"/>
    <property type="molecule type" value="Genomic_DNA"/>
</dbReference>
<dbReference type="InterPro" id="IPR041662">
    <property type="entry name" value="SusD-like_2"/>
</dbReference>
<dbReference type="Gene3D" id="1.25.40.390">
    <property type="match status" value="1"/>
</dbReference>
<dbReference type="PROSITE" id="PS51257">
    <property type="entry name" value="PROKAR_LIPOPROTEIN"/>
    <property type="match status" value="1"/>
</dbReference>
<dbReference type="SUPFAM" id="SSF48452">
    <property type="entry name" value="TPR-like"/>
    <property type="match status" value="1"/>
</dbReference>
<name>A0ABV4K9L4_9FLAO</name>
<evidence type="ECO:0000313" key="1">
    <source>
        <dbReference type="EMBL" id="MEZ7514349.1"/>
    </source>
</evidence>